<dbReference type="GO" id="GO:0000149">
    <property type="term" value="F:SNARE binding"/>
    <property type="evidence" value="ECO:0007669"/>
    <property type="project" value="TreeGrafter"/>
</dbReference>
<dbReference type="SUPFAM" id="SSF48464">
    <property type="entry name" value="ENTH/VHS domain"/>
    <property type="match status" value="1"/>
</dbReference>
<evidence type="ECO:0000256" key="12">
    <source>
        <dbReference type="ARBA" id="ARBA00023242"/>
    </source>
</evidence>
<dbReference type="GO" id="GO:0005545">
    <property type="term" value="F:1-phosphatidylinositol binding"/>
    <property type="evidence" value="ECO:0007669"/>
    <property type="project" value="InterPro"/>
</dbReference>
<evidence type="ECO:0000256" key="13">
    <source>
        <dbReference type="ARBA" id="ARBA00023329"/>
    </source>
</evidence>
<dbReference type="GO" id="GO:0030136">
    <property type="term" value="C:clathrin-coated vesicle"/>
    <property type="evidence" value="ECO:0007669"/>
    <property type="project" value="UniProtKB-SubCell"/>
</dbReference>
<evidence type="ECO:0000256" key="9">
    <source>
        <dbReference type="ARBA" id="ARBA00023136"/>
    </source>
</evidence>
<dbReference type="FunFam" id="1.25.40.90:FF:000019">
    <property type="entry name" value="Clathrin coat assembly protein"/>
    <property type="match status" value="1"/>
</dbReference>
<dbReference type="FunFam" id="2.170.150.80:FF:000002">
    <property type="entry name" value="Nac domain-containing protein 86"/>
    <property type="match status" value="1"/>
</dbReference>
<evidence type="ECO:0000256" key="14">
    <source>
        <dbReference type="SAM" id="Coils"/>
    </source>
</evidence>
<evidence type="ECO:0000256" key="4">
    <source>
        <dbReference type="ARBA" id="ARBA00004600"/>
    </source>
</evidence>
<dbReference type="CDD" id="cd16987">
    <property type="entry name" value="ANTH_N_AP180_plant"/>
    <property type="match status" value="1"/>
</dbReference>
<dbReference type="InterPro" id="IPR008942">
    <property type="entry name" value="ENTH_VHS"/>
</dbReference>
<dbReference type="SUPFAM" id="SSF89009">
    <property type="entry name" value="GAT-like domain"/>
    <property type="match status" value="1"/>
</dbReference>
<keyword evidence="19" id="KW-1185">Reference proteome</keyword>
<evidence type="ECO:0000256" key="15">
    <source>
        <dbReference type="SAM" id="MobiDB-lite"/>
    </source>
</evidence>
<dbReference type="FunFam" id="1.20.58.150:FF:000005">
    <property type="entry name" value="putative clathrin assembly protein At2g25430"/>
    <property type="match status" value="1"/>
</dbReference>
<comment type="subcellular location">
    <subcellularLocation>
        <location evidence="2">Cytoplasmic vesicle</location>
        <location evidence="2">Clathrin-coated vesicle</location>
    </subcellularLocation>
    <subcellularLocation>
        <location evidence="3">Golgi apparatus</location>
    </subcellularLocation>
    <subcellularLocation>
        <location evidence="4">Membrane</location>
        <location evidence="4">Clathrin-coated pit</location>
    </subcellularLocation>
    <subcellularLocation>
        <location evidence="1">Nucleus</location>
    </subcellularLocation>
</comment>
<evidence type="ECO:0000256" key="3">
    <source>
        <dbReference type="ARBA" id="ARBA00004555"/>
    </source>
</evidence>
<keyword evidence="7" id="KW-0333">Golgi apparatus</keyword>
<keyword evidence="9" id="KW-0472">Membrane</keyword>
<dbReference type="OrthoDB" id="645697at2759"/>
<dbReference type="GO" id="GO:0032050">
    <property type="term" value="F:clathrin heavy chain binding"/>
    <property type="evidence" value="ECO:0007669"/>
    <property type="project" value="TreeGrafter"/>
</dbReference>
<keyword evidence="8" id="KW-0238">DNA-binding</keyword>
<dbReference type="SUPFAM" id="SSF101941">
    <property type="entry name" value="NAC domain"/>
    <property type="match status" value="1"/>
</dbReference>
<dbReference type="InterPro" id="IPR048050">
    <property type="entry name" value="ANTH_N_plant"/>
</dbReference>
<dbReference type="GO" id="GO:0048268">
    <property type="term" value="P:clathrin coat assembly"/>
    <property type="evidence" value="ECO:0007669"/>
    <property type="project" value="InterPro"/>
</dbReference>
<dbReference type="GO" id="GO:0005905">
    <property type="term" value="C:clathrin-coated pit"/>
    <property type="evidence" value="ECO:0007669"/>
    <property type="project" value="UniProtKB-SubCell"/>
</dbReference>
<dbReference type="PROSITE" id="PS51005">
    <property type="entry name" value="NAC"/>
    <property type="match status" value="1"/>
</dbReference>
<dbReference type="InterPro" id="IPR014712">
    <property type="entry name" value="ANTH_dom_sf"/>
</dbReference>
<dbReference type="InterPro" id="IPR011417">
    <property type="entry name" value="ANTH_dom"/>
</dbReference>
<dbReference type="GO" id="GO:0006900">
    <property type="term" value="P:vesicle budding from membrane"/>
    <property type="evidence" value="ECO:0007669"/>
    <property type="project" value="TreeGrafter"/>
</dbReference>
<dbReference type="GO" id="GO:0006355">
    <property type="term" value="P:regulation of DNA-templated transcription"/>
    <property type="evidence" value="ECO:0007669"/>
    <property type="project" value="InterPro"/>
</dbReference>
<dbReference type="InterPro" id="IPR003441">
    <property type="entry name" value="NAC-dom"/>
</dbReference>
<dbReference type="InterPro" id="IPR036093">
    <property type="entry name" value="NAC_dom_sf"/>
</dbReference>
<feature type="compositionally biased region" description="Acidic residues" evidence="15">
    <location>
        <begin position="874"/>
        <end position="887"/>
    </location>
</feature>
<evidence type="ECO:0000259" key="16">
    <source>
        <dbReference type="PROSITE" id="PS50942"/>
    </source>
</evidence>
<gene>
    <name evidence="18" type="ORF">MUK42_01984</name>
</gene>
<accession>A0A9E7ESI0</accession>
<feature type="region of interest" description="Disordered" evidence="15">
    <location>
        <begin position="861"/>
        <end position="888"/>
    </location>
</feature>
<protein>
    <submittedName>
        <fullName evidence="18">Clathrin assembly protein</fullName>
    </submittedName>
</protein>
<evidence type="ECO:0000256" key="7">
    <source>
        <dbReference type="ARBA" id="ARBA00023034"/>
    </source>
</evidence>
<dbReference type="InterPro" id="IPR013809">
    <property type="entry name" value="ENTH"/>
</dbReference>
<dbReference type="Gene3D" id="1.20.58.150">
    <property type="entry name" value="ANTH domain"/>
    <property type="match status" value="1"/>
</dbReference>
<feature type="compositionally biased region" description="Basic and acidic residues" evidence="15">
    <location>
        <begin position="861"/>
        <end position="873"/>
    </location>
</feature>
<dbReference type="GO" id="GO:0005634">
    <property type="term" value="C:nucleus"/>
    <property type="evidence" value="ECO:0007669"/>
    <property type="project" value="UniProtKB-SubCell"/>
</dbReference>
<keyword evidence="13" id="KW-0968">Cytoplasmic vesicle</keyword>
<dbReference type="AlphaFoldDB" id="A0A9E7ESI0"/>
<organism evidence="18 19">
    <name type="scientific">Musa troglodytarum</name>
    <name type="common">fe'i banana</name>
    <dbReference type="NCBI Taxonomy" id="320322"/>
    <lineage>
        <taxon>Eukaryota</taxon>
        <taxon>Viridiplantae</taxon>
        <taxon>Streptophyta</taxon>
        <taxon>Embryophyta</taxon>
        <taxon>Tracheophyta</taxon>
        <taxon>Spermatophyta</taxon>
        <taxon>Magnoliopsida</taxon>
        <taxon>Liliopsida</taxon>
        <taxon>Zingiberales</taxon>
        <taxon>Musaceae</taxon>
        <taxon>Musa</taxon>
    </lineage>
</organism>
<sequence length="1117" mass="124857">MSFFAAAVDSREVASLPSLARREKEEEMMVAERRISLLIHGLPSAGIDTGGVAGSSQRGRRRPLPPPLSCGGLFTMFNAKLCTGQETIILMAMTSLPPGFRFHPTDVELVLFYLKRKVMGKPFRFEAIAEIELYKFAPWDLREKSQLRSKDLEWYFFCPQDKKYPNGSRSNRATDIGYWKATGKDRPIIHNTSTVGMKKTLIFHEGKPPKGSRTDWVMYEYRLENREMADAGLVQDTYVLCKIFQKSGAGPKIGEQYGAPFNEEDWEDDASTESPFPLPCVSCPSQVPLDNQTIQLEPVSQQPAASSHIEVSSDPDLLVADGIFQEELAEFFNSSPLIEIANAMMPDSAILDINVNETSALDAGGMNNELENLSSQAILSGSTNHPENNSSETALYPMLLELDGEQYVELNDFLFIGNINLPDSIMPNDPFAWNPSAHFPNFQDPTHIPDPISCLNNEVITAMYDPLQAGPCITGEQPSLNMQIEDCWEIISHLNALVSEHEHYHPLQEFLHPASLAHSVCRIQVVGYRKKLQMAPSTIRKALGAVKDQTSIGLAKVSNSTMLSELDVAIVKATRHDEFPAEEKHIREILSLTCYSRAYVGACVSSLSRRLGKTQSWTVALKTLILIHRLLAEGDPAYEQEIFFATRRGTRMLNMSDFRDNSGADAWDFSSFVRTYALYLDERLDYRMHGRRKRRGSRSRSNIYDDEEEEPAAAAATSSKATPVREMTTDRIFARTRHLQHMLERFLACRPTGAAKHDRIVAVALYPLVKESFQIYYDLTEIMNVFIDRFMDLEVPECVCIHEIFSRLAKQFDELDLFYSWSKSAGVCRSSEYPEVERIIPKKLDVMDEFIRDKAALAHAKEQRSLEADRDPPDQEDAPPEDDEPEYEMNGIKALPAPEADAEATLQELAVAEVKEDKEEKKEEEEVDLLNLKEDSMTGEEHGNMLALALFDQHMSSDAAPKCEAFPNGDSSNWEMALVETASNLSGQKASLGGGFDMMLLDGMYTQAQATAGYGYASSGSASSVVIHTPPAKPMLALPAPAVDGATYGGGGDPFAASLMVPPPSYVQMSDMEKKQRLLTEEQRVWQQYAKDGMQGQLALAKPQQQQYQYHPGARMY</sequence>
<dbReference type="Pfam" id="PF02365">
    <property type="entry name" value="NAM"/>
    <property type="match status" value="1"/>
</dbReference>
<dbReference type="GO" id="GO:0005794">
    <property type="term" value="C:Golgi apparatus"/>
    <property type="evidence" value="ECO:0007669"/>
    <property type="project" value="UniProtKB-SubCell"/>
</dbReference>
<dbReference type="GO" id="GO:0072583">
    <property type="term" value="P:clathrin-dependent endocytosis"/>
    <property type="evidence" value="ECO:0007669"/>
    <property type="project" value="InterPro"/>
</dbReference>
<evidence type="ECO:0000256" key="8">
    <source>
        <dbReference type="ARBA" id="ARBA00023125"/>
    </source>
</evidence>
<dbReference type="PANTHER" id="PTHR22951">
    <property type="entry name" value="CLATHRIN ASSEMBLY PROTEIN"/>
    <property type="match status" value="1"/>
</dbReference>
<dbReference type="InterPro" id="IPR045192">
    <property type="entry name" value="AP180-like"/>
</dbReference>
<feature type="domain" description="ENTH" evidence="16">
    <location>
        <begin position="558"/>
        <end position="694"/>
    </location>
</feature>
<dbReference type="GO" id="GO:0003677">
    <property type="term" value="F:DNA binding"/>
    <property type="evidence" value="ECO:0007669"/>
    <property type="project" value="UniProtKB-KW"/>
</dbReference>
<dbReference type="PANTHER" id="PTHR22951:SF12">
    <property type="entry name" value="OS05G0426100 PROTEIN"/>
    <property type="match status" value="1"/>
</dbReference>
<keyword evidence="6" id="KW-0805">Transcription regulation</keyword>
<evidence type="ECO:0000259" key="17">
    <source>
        <dbReference type="PROSITE" id="PS51005"/>
    </source>
</evidence>
<proteinExistence type="predicted"/>
<dbReference type="GO" id="GO:0005546">
    <property type="term" value="F:phosphatidylinositol-4,5-bisphosphate binding"/>
    <property type="evidence" value="ECO:0007669"/>
    <property type="project" value="TreeGrafter"/>
</dbReference>
<evidence type="ECO:0000313" key="19">
    <source>
        <dbReference type="Proteomes" id="UP001055439"/>
    </source>
</evidence>
<feature type="region of interest" description="Disordered" evidence="15">
    <location>
        <begin position="697"/>
        <end position="723"/>
    </location>
</feature>
<dbReference type="PROSITE" id="PS50942">
    <property type="entry name" value="ENTH"/>
    <property type="match status" value="1"/>
</dbReference>
<evidence type="ECO:0000256" key="11">
    <source>
        <dbReference type="ARBA" id="ARBA00023176"/>
    </source>
</evidence>
<evidence type="ECO:0000256" key="6">
    <source>
        <dbReference type="ARBA" id="ARBA00023015"/>
    </source>
</evidence>
<dbReference type="SMART" id="SM00273">
    <property type="entry name" value="ENTH"/>
    <property type="match status" value="1"/>
</dbReference>
<dbReference type="Gene3D" id="2.170.150.80">
    <property type="entry name" value="NAC domain"/>
    <property type="match status" value="1"/>
</dbReference>
<keyword evidence="14" id="KW-0175">Coiled coil</keyword>
<evidence type="ECO:0000256" key="5">
    <source>
        <dbReference type="ARBA" id="ARBA00022583"/>
    </source>
</evidence>
<dbReference type="Proteomes" id="UP001055439">
    <property type="component" value="Chromosome 10"/>
</dbReference>
<dbReference type="Gene3D" id="1.25.40.90">
    <property type="match status" value="1"/>
</dbReference>
<keyword evidence="12" id="KW-0539">Nucleus</keyword>
<dbReference type="EMBL" id="CP097503">
    <property type="protein sequence ID" value="URD82568.1"/>
    <property type="molecule type" value="Genomic_DNA"/>
</dbReference>
<evidence type="ECO:0000256" key="2">
    <source>
        <dbReference type="ARBA" id="ARBA00004132"/>
    </source>
</evidence>
<evidence type="ECO:0000256" key="1">
    <source>
        <dbReference type="ARBA" id="ARBA00004123"/>
    </source>
</evidence>
<reference evidence="18" key="1">
    <citation type="submission" date="2022-05" db="EMBL/GenBank/DDBJ databases">
        <title>The Musa troglodytarum L. genome provides insights into the mechanism of non-climacteric behaviour and enrichment of carotenoids.</title>
        <authorList>
            <person name="Wang J."/>
        </authorList>
    </citation>
    <scope>NUCLEOTIDE SEQUENCE</scope>
    <source>
        <tissue evidence="18">Leaf</tissue>
    </source>
</reference>
<feature type="domain" description="NAC" evidence="17">
    <location>
        <begin position="96"/>
        <end position="246"/>
    </location>
</feature>
<name>A0A9E7ESI0_9LILI</name>
<feature type="coiled-coil region" evidence="14">
    <location>
        <begin position="904"/>
        <end position="935"/>
    </location>
</feature>
<evidence type="ECO:0000256" key="10">
    <source>
        <dbReference type="ARBA" id="ARBA00023163"/>
    </source>
</evidence>
<keyword evidence="10" id="KW-0804">Transcription</keyword>
<evidence type="ECO:0000313" key="18">
    <source>
        <dbReference type="EMBL" id="URD82568.1"/>
    </source>
</evidence>
<keyword evidence="11" id="KW-0168">Coated pit</keyword>
<dbReference type="Pfam" id="PF07651">
    <property type="entry name" value="ANTH"/>
    <property type="match status" value="1"/>
</dbReference>
<keyword evidence="5" id="KW-0254">Endocytosis</keyword>